<organism evidence="2 3">
    <name type="scientific">Raphidocelis subcapitata</name>
    <dbReference type="NCBI Taxonomy" id="307507"/>
    <lineage>
        <taxon>Eukaryota</taxon>
        <taxon>Viridiplantae</taxon>
        <taxon>Chlorophyta</taxon>
        <taxon>core chlorophytes</taxon>
        <taxon>Chlorophyceae</taxon>
        <taxon>CS clade</taxon>
        <taxon>Sphaeropleales</taxon>
        <taxon>Selenastraceae</taxon>
        <taxon>Raphidocelis</taxon>
    </lineage>
</organism>
<evidence type="ECO:0000313" key="3">
    <source>
        <dbReference type="Proteomes" id="UP000247498"/>
    </source>
</evidence>
<feature type="compositionally biased region" description="Basic and acidic residues" evidence="1">
    <location>
        <begin position="910"/>
        <end position="921"/>
    </location>
</feature>
<reference evidence="2 3" key="1">
    <citation type="journal article" date="2018" name="Sci. Rep.">
        <title>Raphidocelis subcapitata (=Pseudokirchneriella subcapitata) provides an insight into genome evolution and environmental adaptations in the Sphaeropleales.</title>
        <authorList>
            <person name="Suzuki S."/>
            <person name="Yamaguchi H."/>
            <person name="Nakajima N."/>
            <person name="Kawachi M."/>
        </authorList>
    </citation>
    <scope>NUCLEOTIDE SEQUENCE [LARGE SCALE GENOMIC DNA]</scope>
    <source>
        <strain evidence="2 3">NIES-35</strain>
    </source>
</reference>
<feature type="region of interest" description="Disordered" evidence="1">
    <location>
        <begin position="141"/>
        <end position="172"/>
    </location>
</feature>
<feature type="compositionally biased region" description="Low complexity" evidence="1">
    <location>
        <begin position="837"/>
        <end position="853"/>
    </location>
</feature>
<evidence type="ECO:0000256" key="1">
    <source>
        <dbReference type="SAM" id="MobiDB-lite"/>
    </source>
</evidence>
<feature type="region of interest" description="Disordered" evidence="1">
    <location>
        <begin position="381"/>
        <end position="417"/>
    </location>
</feature>
<feature type="compositionally biased region" description="Low complexity" evidence="1">
    <location>
        <begin position="722"/>
        <end position="743"/>
    </location>
</feature>
<dbReference type="OrthoDB" id="563649at2759"/>
<keyword evidence="3" id="KW-1185">Reference proteome</keyword>
<feature type="region of interest" description="Disordered" evidence="1">
    <location>
        <begin position="904"/>
        <end position="931"/>
    </location>
</feature>
<gene>
    <name evidence="2" type="ORF">Rsub_05712</name>
</gene>
<evidence type="ECO:0000313" key="2">
    <source>
        <dbReference type="EMBL" id="GBF93101.1"/>
    </source>
</evidence>
<dbReference type="EMBL" id="BDRX01000037">
    <property type="protein sequence ID" value="GBF93101.1"/>
    <property type="molecule type" value="Genomic_DNA"/>
</dbReference>
<feature type="region of interest" description="Disordered" evidence="1">
    <location>
        <begin position="1083"/>
        <end position="1126"/>
    </location>
</feature>
<feature type="region of interest" description="Disordered" evidence="1">
    <location>
        <begin position="1227"/>
        <end position="1273"/>
    </location>
</feature>
<feature type="compositionally biased region" description="Gly residues" evidence="1">
    <location>
        <begin position="141"/>
        <end position="150"/>
    </location>
</feature>
<dbReference type="InParanoid" id="A0A2V0NZN6"/>
<feature type="region of interest" description="Disordered" evidence="1">
    <location>
        <begin position="762"/>
        <end position="872"/>
    </location>
</feature>
<feature type="region of interest" description="Disordered" evidence="1">
    <location>
        <begin position="1341"/>
        <end position="1362"/>
    </location>
</feature>
<name>A0A2V0NZN6_9CHLO</name>
<feature type="region of interest" description="Disordered" evidence="1">
    <location>
        <begin position="1603"/>
        <end position="1631"/>
    </location>
</feature>
<dbReference type="Proteomes" id="UP000247498">
    <property type="component" value="Unassembled WGS sequence"/>
</dbReference>
<feature type="compositionally biased region" description="Gly residues" evidence="1">
    <location>
        <begin position="1233"/>
        <end position="1245"/>
    </location>
</feature>
<dbReference type="STRING" id="307507.A0A2V0NZN6"/>
<comment type="caution">
    <text evidence="2">The sequence shown here is derived from an EMBL/GenBank/DDBJ whole genome shotgun (WGS) entry which is preliminary data.</text>
</comment>
<feature type="region of interest" description="Disordered" evidence="1">
    <location>
        <begin position="964"/>
        <end position="992"/>
    </location>
</feature>
<accession>A0A2V0NZN6</accession>
<proteinExistence type="predicted"/>
<feature type="compositionally biased region" description="Low complexity" evidence="1">
    <location>
        <begin position="1093"/>
        <end position="1106"/>
    </location>
</feature>
<feature type="compositionally biased region" description="Pro residues" evidence="1">
    <location>
        <begin position="784"/>
        <end position="800"/>
    </location>
</feature>
<feature type="region of interest" description="Disordered" evidence="1">
    <location>
        <begin position="702"/>
        <end position="747"/>
    </location>
</feature>
<feature type="compositionally biased region" description="Gly residues" evidence="1">
    <location>
        <begin position="978"/>
        <end position="990"/>
    </location>
</feature>
<feature type="compositionally biased region" description="Gly residues" evidence="1">
    <location>
        <begin position="1343"/>
        <end position="1360"/>
    </location>
</feature>
<feature type="compositionally biased region" description="Gly residues" evidence="1">
    <location>
        <begin position="1255"/>
        <end position="1269"/>
    </location>
</feature>
<protein>
    <submittedName>
        <fullName evidence="2">Uncharacterized protein</fullName>
    </submittedName>
</protein>
<sequence length="2365" mass="242975">MSLESLLRREVAQKYTDPAQREVWLRRLDKGEPWLKEIGLYKGELKADGDSTLWEGLVLSTSPTEAAKAVARRPLLAGVWARSLLAGAARPRGVASVTALPPEQREPIARLLLHVATCHLYALAPPPAPLWPTEAAMFGGGGSSGGGSDSGGVNAAGIRTSDGDSAQRAAPGKWPYDEPCCEPLFAALSVRQQFVLMSEVLIEVWCPGGGESRETPLHAAALLALIQLGGIHAVAEARGQPPPALLLQTRSARALQALLQSRNFRSLVAGRWMTPGSTDPPIGLLLGADPPAEKQPQPAKALRSWLALQRHAYLAVPAVGRLAREFGQPLLQPLAHVLWSAIGAVESPTGLVVPPRGRPPPPATMAALGALLSEAVAGCCPQVSGREGDDEPWGGGGSERQQRDQQEQSQQAPAVDAGAVRRLSTALEALTGGLLAQLRRECADAGVPPDAAAVGLLSLERMQRCLLLRLPAAFGLGSTISGAAAGRGGGGGGGGSGVSPAETLQQGVVAFLGAVQTQRAALLAEALPEGDSLRLHVRPRLGRCRAQLDEMAGLAGLAAWSRLRTVLHEIRVEARRVEGLMGSDPFDRIRALRRSALAPYGSAFADRVSALLAQAHAAAARGRDARDWQNAVLLAVELVECMEGVAIVYNNAQLGQAAWRSEHRAAARRSRIEAHAPVTQLQPALSLRAVRRRSQGGRVAELRAAARLGDRKDGSPLRLRGGSRSAAGSVGSGDASEAGASGSDGDDQEWEALTIDFGSEAEGGEAGAAGEEHAQAWQQQSQGQPPPLPPPPQQEQPSPPWRGEGDSLDASSGGGSGSEEDDEGSGSTLRVEEASAGLHLQPLRPLPQGLQYGRYGATGQEPPLATMPPPRPSALEDDFGFLAGVEGLFEGLGGAGLGGGAGLSPLPRSGRAEDAAWERLPPDNGPGGEGALTEEQLMQLMNDDDGMAALAEYGFGADLRRLGGIDPPSPGSVSDAGSSGGDSGAGGDAGAAGDDGSIAGSIAGSFADLGTTRWCARTARKLCMVELARVQWQQGDLTAPSLTGGAACALRLATVMWICAWATPGARPDGSPASSARAALHLAGIPSGDRPTGSSVDSDGRGSSSGSDDDDGGSGGGGGASTSPFGESKAWASLRRGALKPLRRLATGIQKSVFWLDAVGAEGLPAIEKLDATALLEIKTAIALLLRGIRLDVRDTTSCAAALTARVVRDVCSAEFLQRIEPNAAATAAREGSSGGGGGGGGGGGAKRRLQGAAASGGGGGGSSSGGGGGRRRAARVAAATEGLFDSGALQARAAAWCAEAAARVLALGEGVQLFDAADAAACVAPLRQLAGLAQAQVDAASSGGGGGGGGGGGSSGGGAEVKASSLEQAEELAAAASELLDIVCSAAATERCAQLGRNTAEELASGPASTLAYFGHRLLEEPHLERLVAAAADVGGCSVRELEDAVVELIAALEKANKWGRIAEDVSRGVAEFVRAAAPVYGCMVRRLVSHACKLRKQLKQQPNQPEIAAALDAIAYLPQLREALARATLRCFEGHHDQLPTRWSTADLLECMASLLPRDGRASAAAAADDEGAEGEGADPGLELIGAAADFLQLMKDPQTVSAWPGEPLAEQREPRGGGAPPDSADCGEESQLQGLLDLGPWGVVSEVDPLHELGPGLREEPWEAKARALDALLMGWEARERAAARARALGRLYGVPLAEDDAARLEAEAVDRVRAAADEPAGAGAGDGDGDGALLAVFGQRWHVSNGEPPALEARRGVYCSREEAAADACIRRARELVSADGADGAAAAALDGAVTGGLRRLAALEPRVMRSKEELTFFNILLLAEGWAATRVVIGAELVTALATSHARLAASPGKHAAKVHKDGAAAGLRRILHVNPADADALLEAAFGGTPQKSRGLLIDALAPLHAAALRGHLQTAGVERDGAAAAADADPRGKASHLYRCAALSLGLAAFRAPAAYRDLLGPHMAGSGGRSGQAADLVRRQHARAAAASMAEDDTPAAAAKAVLTLQALRAAACAGKGKGHPAGDCLDELAVHPDRPLPPHLAEGEEAWRACRAAGLRGPWTLASMRSMPCEAFVAETLSFAARGMVAADAAAGVGGAEASAIRAACLTGARDGAATAHAARAYGRMRNCWERMCETVPELRAIGFAPVFDRVHGSSEAPLPSLGAEAVEILKPLWREELEGLDAAALARRAQLLLMQAGWVSDAHALGPWCALATEFHSRLIAARGGFGGKEDEEKGADYKPDDIVNAAWTAASAVGQDALLAAAPWFHGDHVAHFEEPAGAAGCCDWCGAEVRAARLGCDACGCAGYCGAGCAAEAARHHARNCWRLRLLAQPRAAKRGAADLTRQLFEYGDEGTG</sequence>